<feature type="compositionally biased region" description="Low complexity" evidence="1">
    <location>
        <begin position="195"/>
        <end position="208"/>
    </location>
</feature>
<name>A0A8J5JX45_HOMAM</name>
<feature type="region of interest" description="Disordered" evidence="1">
    <location>
        <begin position="195"/>
        <end position="339"/>
    </location>
</feature>
<evidence type="ECO:0000256" key="1">
    <source>
        <dbReference type="SAM" id="MobiDB-lite"/>
    </source>
</evidence>
<dbReference type="Proteomes" id="UP000747542">
    <property type="component" value="Unassembled WGS sequence"/>
</dbReference>
<dbReference type="AlphaFoldDB" id="A0A8J5JX45"/>
<gene>
    <name evidence="2" type="ORF">Hamer_G011091</name>
</gene>
<feature type="compositionally biased region" description="Low complexity" evidence="1">
    <location>
        <begin position="240"/>
        <end position="258"/>
    </location>
</feature>
<accession>A0A8J5JX45</accession>
<organism evidence="2 3">
    <name type="scientific">Homarus americanus</name>
    <name type="common">American lobster</name>
    <dbReference type="NCBI Taxonomy" id="6706"/>
    <lineage>
        <taxon>Eukaryota</taxon>
        <taxon>Metazoa</taxon>
        <taxon>Ecdysozoa</taxon>
        <taxon>Arthropoda</taxon>
        <taxon>Crustacea</taxon>
        <taxon>Multicrustacea</taxon>
        <taxon>Malacostraca</taxon>
        <taxon>Eumalacostraca</taxon>
        <taxon>Eucarida</taxon>
        <taxon>Decapoda</taxon>
        <taxon>Pleocyemata</taxon>
        <taxon>Astacidea</taxon>
        <taxon>Nephropoidea</taxon>
        <taxon>Nephropidae</taxon>
        <taxon>Homarus</taxon>
    </lineage>
</organism>
<keyword evidence="3" id="KW-1185">Reference proteome</keyword>
<protein>
    <submittedName>
        <fullName evidence="2">Uncharacterized protein</fullName>
    </submittedName>
</protein>
<reference evidence="2" key="1">
    <citation type="journal article" date="2021" name="Sci. Adv.">
        <title>The American lobster genome reveals insights on longevity, neural, and immune adaptations.</title>
        <authorList>
            <person name="Polinski J.M."/>
            <person name="Zimin A.V."/>
            <person name="Clark K.F."/>
            <person name="Kohn A.B."/>
            <person name="Sadowski N."/>
            <person name="Timp W."/>
            <person name="Ptitsyn A."/>
            <person name="Khanna P."/>
            <person name="Romanova D.Y."/>
            <person name="Williams P."/>
            <person name="Greenwood S.J."/>
            <person name="Moroz L.L."/>
            <person name="Walt D.R."/>
            <person name="Bodnar A.G."/>
        </authorList>
    </citation>
    <scope>NUCLEOTIDE SEQUENCE</scope>
    <source>
        <strain evidence="2">GMGI-L3</strain>
    </source>
</reference>
<comment type="caution">
    <text evidence="2">The sequence shown here is derived from an EMBL/GenBank/DDBJ whole genome shotgun (WGS) entry which is preliminary data.</text>
</comment>
<dbReference type="EMBL" id="JAHLQT010022636">
    <property type="protein sequence ID" value="KAG7166262.1"/>
    <property type="molecule type" value="Genomic_DNA"/>
</dbReference>
<feature type="non-terminal residue" evidence="2">
    <location>
        <position position="339"/>
    </location>
</feature>
<proteinExistence type="predicted"/>
<feature type="compositionally biased region" description="Pro residues" evidence="1">
    <location>
        <begin position="259"/>
        <end position="268"/>
    </location>
</feature>
<evidence type="ECO:0000313" key="3">
    <source>
        <dbReference type="Proteomes" id="UP000747542"/>
    </source>
</evidence>
<feature type="compositionally biased region" description="Low complexity" evidence="1">
    <location>
        <begin position="269"/>
        <end position="339"/>
    </location>
</feature>
<evidence type="ECO:0000313" key="2">
    <source>
        <dbReference type="EMBL" id="KAG7166262.1"/>
    </source>
</evidence>
<sequence>MAACPSPPLDLTDGSWVLVNDDLGVVVCNDGFKLDKGFNYVNKINCVDEKWAGNYICEKDTSQRCEGESCWNSEQCIRQAPESTCVVYNESEMRQSSAHCMCSDLSFSPPDNCIPSGNWMVCVIDDAIHYVFYFPEIVCYCDTFMAACHSPFNDYRNSMSSTIYETPTSTTIANAKTSTNSEAPSLTTINITPTTTTTEASTPTTIIATPPPLPSTEASTSTTIEDSRTIIASPPPPPTTTTEASTPTPIEDPTTIIASPPPPPPPPTTTEASTPTTTEDPITIITSPPPTTTEASTTTTITTEAQTVTTTLPTSTRHTTTTTTTTASTEMTVTTNTAQ</sequence>